<dbReference type="Pfam" id="PF00483">
    <property type="entry name" value="NTP_transferase"/>
    <property type="match status" value="1"/>
</dbReference>
<dbReference type="InterPro" id="IPR050486">
    <property type="entry name" value="Mannose-1P_guanyltransferase"/>
</dbReference>
<dbReference type="KEGG" id="deo:CAY53_11440"/>
<dbReference type="AlphaFoldDB" id="A0A2L1GQP8"/>
<dbReference type="SUPFAM" id="SSF51161">
    <property type="entry name" value="Trimeric LpxA-like enzymes"/>
    <property type="match status" value="1"/>
</dbReference>
<sequence>MQAMLLAAGFGTRLKPYTDIRPKPLFPVLNRPLLLWHLERLRQTGFARVLVNAHHLAGQIERAVAGLPGVQLQVEPEILGTGGSLREALPRLAAEPLLVLNGDVYHELDLAALWTQHQQSTHAVTMALHDLPRFNTVQVRGRTVSGFGRAAGALAFTGIQVVNPEIIARIPAARFFHIIDLYRQMAPLGCIGYARVDGVFWQDMGTPADYLDLHRRLLGPGAWRIAETALVAGSARLAGFGCIGERAVIAPGATLSDCVVWDGASIPQGCYRQRILTGDPRLDSQTQGAIQP</sequence>
<keyword evidence="3" id="KW-1185">Reference proteome</keyword>
<protein>
    <recommendedName>
        <fullName evidence="1">Nucleotidyl transferase domain-containing protein</fullName>
    </recommendedName>
</protein>
<dbReference type="PANTHER" id="PTHR22572">
    <property type="entry name" value="SUGAR-1-PHOSPHATE GUANYL TRANSFERASE"/>
    <property type="match status" value="1"/>
</dbReference>
<evidence type="ECO:0000313" key="2">
    <source>
        <dbReference type="EMBL" id="AVD72009.1"/>
    </source>
</evidence>
<reference evidence="2 3" key="1">
    <citation type="journal article" date="2018" name="MBio">
        <title>Insights into the evolution of host association through the isolation and characterization of a novel human periodontal pathobiont, Desulfobulbus oralis.</title>
        <authorList>
            <person name="Cross K.L."/>
            <person name="Chirania P."/>
            <person name="Xiong W."/>
            <person name="Beall C.J."/>
            <person name="Elkins J.G."/>
            <person name="Giannone R.J."/>
            <person name="Griffen A.L."/>
            <person name="Guss A.M."/>
            <person name="Hettich R.L."/>
            <person name="Joshi S.S."/>
            <person name="Mokrzan E.M."/>
            <person name="Martin R.K."/>
            <person name="Zhulin I.B."/>
            <person name="Leys E.J."/>
            <person name="Podar M."/>
        </authorList>
    </citation>
    <scope>NUCLEOTIDE SEQUENCE [LARGE SCALE GENOMIC DNA]</scope>
    <source>
        <strain evidence="2 3">ORNL</strain>
    </source>
</reference>
<dbReference type="InterPro" id="IPR005835">
    <property type="entry name" value="NTP_transferase_dom"/>
</dbReference>
<dbReference type="Proteomes" id="UP000239867">
    <property type="component" value="Chromosome"/>
</dbReference>
<accession>A0A2L1GQP8</accession>
<feature type="domain" description="Nucleotidyl transferase" evidence="1">
    <location>
        <begin position="3"/>
        <end position="126"/>
    </location>
</feature>
<dbReference type="SUPFAM" id="SSF53448">
    <property type="entry name" value="Nucleotide-diphospho-sugar transferases"/>
    <property type="match status" value="1"/>
</dbReference>
<name>A0A2L1GQP8_9BACT</name>
<dbReference type="OrthoDB" id="9809275at2"/>
<dbReference type="CDD" id="cd06422">
    <property type="entry name" value="NTP_transferase_like_1"/>
    <property type="match status" value="1"/>
</dbReference>
<evidence type="ECO:0000313" key="3">
    <source>
        <dbReference type="Proteomes" id="UP000239867"/>
    </source>
</evidence>
<dbReference type="Gene3D" id="3.90.550.10">
    <property type="entry name" value="Spore Coat Polysaccharide Biosynthesis Protein SpsA, Chain A"/>
    <property type="match status" value="1"/>
</dbReference>
<evidence type="ECO:0000259" key="1">
    <source>
        <dbReference type="Pfam" id="PF00483"/>
    </source>
</evidence>
<dbReference type="InterPro" id="IPR029044">
    <property type="entry name" value="Nucleotide-diphossugar_trans"/>
</dbReference>
<gene>
    <name evidence="2" type="ORF">CAY53_11440</name>
</gene>
<dbReference type="InterPro" id="IPR011004">
    <property type="entry name" value="Trimer_LpxA-like_sf"/>
</dbReference>
<dbReference type="RefSeq" id="WP_104937214.1">
    <property type="nucleotide sequence ID" value="NZ_CP021255.1"/>
</dbReference>
<organism evidence="2 3">
    <name type="scientific">Desulfobulbus oralis</name>
    <dbReference type="NCBI Taxonomy" id="1986146"/>
    <lineage>
        <taxon>Bacteria</taxon>
        <taxon>Pseudomonadati</taxon>
        <taxon>Thermodesulfobacteriota</taxon>
        <taxon>Desulfobulbia</taxon>
        <taxon>Desulfobulbales</taxon>
        <taxon>Desulfobulbaceae</taxon>
        <taxon>Desulfobulbus</taxon>
    </lineage>
</organism>
<proteinExistence type="predicted"/>
<dbReference type="EMBL" id="CP021255">
    <property type="protein sequence ID" value="AVD72009.1"/>
    <property type="molecule type" value="Genomic_DNA"/>
</dbReference>